<dbReference type="InterPro" id="IPR036249">
    <property type="entry name" value="Thioredoxin-like_sf"/>
</dbReference>
<feature type="active site" description="Nucleophile" evidence="2">
    <location>
        <position position="14"/>
    </location>
</feature>
<reference evidence="5 6" key="1">
    <citation type="journal article" date="2021" name="Microbiol. Resour. Announc.">
        <title>Draft Genome Sequence of Coralloluteibacterium stylophorae LMG 29479T.</title>
        <authorList>
            <person name="Karlyshev A.V."/>
            <person name="Kudryashova E.B."/>
            <person name="Ariskina E.V."/>
            <person name="Conroy A.P."/>
            <person name="Abidueva E.Y."/>
        </authorList>
    </citation>
    <scope>NUCLEOTIDE SEQUENCE [LARGE SCALE GENOMIC DNA]</scope>
    <source>
        <strain evidence="5 6">LMG 29479</strain>
    </source>
</reference>
<dbReference type="InterPro" id="IPR014440">
    <property type="entry name" value="HCCAis_GSTk"/>
</dbReference>
<dbReference type="InterPro" id="IPR001853">
    <property type="entry name" value="DSBA-like_thioredoxin_dom"/>
</dbReference>
<dbReference type="InterPro" id="IPR044087">
    <property type="entry name" value="NahD-like"/>
</dbReference>
<dbReference type="Pfam" id="PF01323">
    <property type="entry name" value="DSBA"/>
    <property type="match status" value="1"/>
</dbReference>
<dbReference type="PANTHER" id="PTHR42943:SF2">
    <property type="entry name" value="GLUTATHIONE S-TRANSFERASE KAPPA 1"/>
    <property type="match status" value="1"/>
</dbReference>
<evidence type="ECO:0000313" key="5">
    <source>
        <dbReference type="EMBL" id="MBS7458024.1"/>
    </source>
</evidence>
<dbReference type="GO" id="GO:0004602">
    <property type="term" value="F:glutathione peroxidase activity"/>
    <property type="evidence" value="ECO:0007669"/>
    <property type="project" value="TreeGrafter"/>
</dbReference>
<sequence>MSDTRVVWFFDFVSPFAYLQWPRVRALAARAPVTLRPVLFAGVLNHLGIKGPAEIPGKRLFTYRLVQWRAQQAKRPLRFPPGHPFNPIAALRLCIAAGTTAEAIDAIFDWIWRDGHAGDTALALAPVAARLGIDDVEAAIAAPEVKAALRTHYEAAVAAGVFGVPTLAVGGELFWGDDAHGLAEAVIDDPTLLESHEMRRLRTLPEAAVRN</sequence>
<comment type="caution">
    <text evidence="4">The sequence shown here is derived from an EMBL/GenBank/DDBJ whole genome shotgun (WGS) entry which is preliminary data.</text>
</comment>
<protein>
    <recommendedName>
        <fullName evidence="1">2-hydroxychromene-2-carboxylate isomerase</fullName>
        <ecNumber evidence="1">5.99.1.4</ecNumber>
    </recommendedName>
</protein>
<keyword evidence="1 4" id="KW-0413">Isomerase</keyword>
<dbReference type="GO" id="GO:1901170">
    <property type="term" value="P:naphthalene catabolic process"/>
    <property type="evidence" value="ECO:0007669"/>
    <property type="project" value="InterPro"/>
</dbReference>
<evidence type="ECO:0000313" key="6">
    <source>
        <dbReference type="Proteomes" id="UP000675747"/>
    </source>
</evidence>
<dbReference type="AlphaFoldDB" id="A0A8J7VVA1"/>
<keyword evidence="6" id="KW-1185">Reference proteome</keyword>
<dbReference type="GO" id="GO:0018845">
    <property type="term" value="F:2-hydroxychromene-2-carboxylate isomerase activity"/>
    <property type="evidence" value="ECO:0007669"/>
    <property type="project" value="UniProtKB-UniRule"/>
</dbReference>
<accession>A0A8J7VVA1</accession>
<dbReference type="SUPFAM" id="SSF52833">
    <property type="entry name" value="Thioredoxin-like"/>
    <property type="match status" value="1"/>
</dbReference>
<dbReference type="GO" id="GO:0006749">
    <property type="term" value="P:glutathione metabolic process"/>
    <property type="evidence" value="ECO:0007669"/>
    <property type="project" value="TreeGrafter"/>
</dbReference>
<dbReference type="GO" id="GO:0004364">
    <property type="term" value="F:glutathione transferase activity"/>
    <property type="evidence" value="ECO:0007669"/>
    <property type="project" value="TreeGrafter"/>
</dbReference>
<reference evidence="4" key="2">
    <citation type="submission" date="2021-04" db="EMBL/GenBank/DDBJ databases">
        <authorList>
            <person name="Karlyshev A.V."/>
        </authorList>
    </citation>
    <scope>NUCLEOTIDE SEQUENCE</scope>
    <source>
        <strain evidence="4">LMG 29479</strain>
    </source>
</reference>
<gene>
    <name evidence="5" type="ORF">KB893_012870</name>
    <name evidence="4" type="ORF">KB893_15455</name>
</gene>
<dbReference type="EC" id="5.99.1.4" evidence="1"/>
<name>A0A8J7VVA1_9GAMM</name>
<dbReference type="InterPro" id="IPR051924">
    <property type="entry name" value="GST_Kappa/NadH"/>
</dbReference>
<proteinExistence type="inferred from homology"/>
<dbReference type="Proteomes" id="UP000675747">
    <property type="component" value="Unassembled WGS sequence"/>
</dbReference>
<dbReference type="EMBL" id="JAGQFT010000196">
    <property type="protein sequence ID" value="MBR0563895.1"/>
    <property type="molecule type" value="Genomic_DNA"/>
</dbReference>
<evidence type="ECO:0000313" key="4">
    <source>
        <dbReference type="EMBL" id="MBR0563895.1"/>
    </source>
</evidence>
<comment type="similarity">
    <text evidence="1">Belongs to the GST superfamily. NadH family.</text>
</comment>
<dbReference type="PANTHER" id="PTHR42943">
    <property type="entry name" value="GLUTATHIONE S-TRANSFERASE KAPPA"/>
    <property type="match status" value="1"/>
</dbReference>
<dbReference type="Gene3D" id="3.40.30.10">
    <property type="entry name" value="Glutaredoxin"/>
    <property type="match status" value="1"/>
</dbReference>
<dbReference type="RefSeq" id="WP_211927783.1">
    <property type="nucleotide sequence ID" value="NZ_JAGQFT020000008.1"/>
</dbReference>
<evidence type="ECO:0000256" key="1">
    <source>
        <dbReference type="PIRNR" id="PIRNR006386"/>
    </source>
</evidence>
<feature type="domain" description="DSBA-like thioredoxin" evidence="3">
    <location>
        <begin position="6"/>
        <end position="179"/>
    </location>
</feature>
<evidence type="ECO:0000259" key="3">
    <source>
        <dbReference type="Pfam" id="PF01323"/>
    </source>
</evidence>
<dbReference type="EMBL" id="JAGQFT020000008">
    <property type="protein sequence ID" value="MBS7458024.1"/>
    <property type="molecule type" value="Genomic_DNA"/>
</dbReference>
<comment type="catalytic activity">
    <reaction evidence="1">
        <text>2-hydroxychromene-2-carboxylate = (3E)-4-(2-hydroxyphenyl)-2-oxobut-3-enoate</text>
        <dbReference type="Rhea" id="RHEA:27401"/>
        <dbReference type="ChEBI" id="CHEBI:59350"/>
        <dbReference type="ChEBI" id="CHEBI:59353"/>
        <dbReference type="EC" id="5.99.1.4"/>
    </reaction>
</comment>
<organism evidence="4">
    <name type="scientific">Coralloluteibacterium stylophorae</name>
    <dbReference type="NCBI Taxonomy" id="1776034"/>
    <lineage>
        <taxon>Bacteria</taxon>
        <taxon>Pseudomonadati</taxon>
        <taxon>Pseudomonadota</taxon>
        <taxon>Gammaproteobacteria</taxon>
        <taxon>Lysobacterales</taxon>
        <taxon>Lysobacteraceae</taxon>
        <taxon>Coralloluteibacterium</taxon>
    </lineage>
</organism>
<dbReference type="CDD" id="cd03022">
    <property type="entry name" value="DsbA_HCCA_Iso"/>
    <property type="match status" value="1"/>
</dbReference>
<evidence type="ECO:0000256" key="2">
    <source>
        <dbReference type="PIRSR" id="PIRSR006386-1"/>
    </source>
</evidence>
<dbReference type="PIRSF" id="PIRSF006386">
    <property type="entry name" value="HCCAis_GSTk"/>
    <property type="match status" value="1"/>
</dbReference>